<comment type="subcellular location">
    <subcellularLocation>
        <location evidence="1">Nucleus</location>
    </subcellularLocation>
</comment>
<dbReference type="Pfam" id="PF13912">
    <property type="entry name" value="zf-C2H2_6"/>
    <property type="match status" value="1"/>
</dbReference>
<dbReference type="Pfam" id="PF00096">
    <property type="entry name" value="zf-C2H2"/>
    <property type="match status" value="4"/>
</dbReference>
<evidence type="ECO:0000313" key="16">
    <source>
        <dbReference type="Proteomes" id="UP001153709"/>
    </source>
</evidence>
<dbReference type="PROSITE" id="PS50950">
    <property type="entry name" value="ZF_THAP"/>
    <property type="match status" value="1"/>
</dbReference>
<evidence type="ECO:0000256" key="3">
    <source>
        <dbReference type="ARBA" id="ARBA00022723"/>
    </source>
</evidence>
<keyword evidence="7" id="KW-0805">Transcription regulation</keyword>
<evidence type="ECO:0000256" key="9">
    <source>
        <dbReference type="ARBA" id="ARBA00023163"/>
    </source>
</evidence>
<keyword evidence="6" id="KW-0862">Zinc</keyword>
<dbReference type="SMART" id="SM00980">
    <property type="entry name" value="THAP"/>
    <property type="match status" value="1"/>
</dbReference>
<evidence type="ECO:0000313" key="15">
    <source>
        <dbReference type="EMBL" id="CAG9841101.1"/>
    </source>
</evidence>
<keyword evidence="5 11" id="KW-0863">Zinc-finger</keyword>
<name>A0A9N9TCW3_DIABA</name>
<gene>
    <name evidence="15" type="ORF">DIABBA_LOCUS13693</name>
</gene>
<feature type="domain" description="THAP-type" evidence="14">
    <location>
        <begin position="1"/>
        <end position="84"/>
    </location>
</feature>
<dbReference type="FunFam" id="3.30.160.60:FF:001506">
    <property type="entry name" value="Zinc finger protein"/>
    <property type="match status" value="1"/>
</dbReference>
<evidence type="ECO:0000256" key="8">
    <source>
        <dbReference type="ARBA" id="ARBA00023125"/>
    </source>
</evidence>
<dbReference type="InterPro" id="IPR006612">
    <property type="entry name" value="THAP_Znf"/>
</dbReference>
<keyword evidence="3" id="KW-0479">Metal-binding</keyword>
<dbReference type="PROSITE" id="PS00028">
    <property type="entry name" value="ZINC_FINGER_C2H2_1"/>
    <property type="match status" value="6"/>
</dbReference>
<feature type="domain" description="C2H2-type" evidence="13">
    <location>
        <begin position="388"/>
        <end position="415"/>
    </location>
</feature>
<dbReference type="GO" id="GO:0000122">
    <property type="term" value="P:negative regulation of transcription by RNA polymerase II"/>
    <property type="evidence" value="ECO:0007669"/>
    <property type="project" value="UniProtKB-ARBA"/>
</dbReference>
<dbReference type="PANTHER" id="PTHR46105:SF5">
    <property type="entry name" value="ZINC FINGER AND BTB DOMAIN-CONTAINING PROTEIN 44 ISOFORM X1"/>
    <property type="match status" value="1"/>
</dbReference>
<comment type="similarity">
    <text evidence="2">Belongs to the krueppel C2H2-type zinc-finger protein family.</text>
</comment>
<dbReference type="GO" id="GO:0000981">
    <property type="term" value="F:DNA-binding transcription factor activity, RNA polymerase II-specific"/>
    <property type="evidence" value="ECO:0007669"/>
    <property type="project" value="TreeGrafter"/>
</dbReference>
<sequence length="497" mass="57812">MGFRKCCVISCKNTTKNNQFKFYSFPTSKHKLIQREEWIYTIIKQNGYDCNWNPTRTHLICSAHFIGDKKSESELSPNYVPTIFSSKLQHKLSQNASLNRHERFKKRYLQKRSPLIVDKKPISSVNELKNFKHLKNLESEVAANSTSENVMVNIMDIKVEIKRELEEYDNGFSSADVQYMQSELSTAVDIIDVKDVKKEKQEDDSDNKPISSVNDLHLNNLEPKIAANSMSENKVDIKVEIKKELEEYDNGVSGRDIQYMQSELSTEVDIIDVEDVKKEKQDHSGFPQINNKLENEQKSLKCSYHKEQQISRHVEKTILNKSVKVQIGQNPNKCEICFKAFATAKYFKIHSRIHTGEKPYKCKICSKTFITSNSLKVHLRAHTGEKPYKCEICFKSFVTAHKLKMHLRTHTGEKPYKCEICFKAFATTHILKMHLRIHTGEKPYNCEICLQQFSQKNHLVNHIKVHTGEKNYNCEICLKQFSRQRSLKMHKKVHSGE</sequence>
<dbReference type="OrthoDB" id="6077919at2759"/>
<keyword evidence="16" id="KW-1185">Reference proteome</keyword>
<evidence type="ECO:0000256" key="4">
    <source>
        <dbReference type="ARBA" id="ARBA00022737"/>
    </source>
</evidence>
<proteinExistence type="inferred from homology"/>
<evidence type="ECO:0000259" key="14">
    <source>
        <dbReference type="PROSITE" id="PS50950"/>
    </source>
</evidence>
<dbReference type="AlphaFoldDB" id="A0A9N9TCW3"/>
<dbReference type="FunFam" id="3.30.160.60:FF:000176">
    <property type="entry name" value="zinc finger protein 70"/>
    <property type="match status" value="1"/>
</dbReference>
<reference evidence="15" key="1">
    <citation type="submission" date="2022-01" db="EMBL/GenBank/DDBJ databases">
        <authorList>
            <person name="King R."/>
        </authorList>
    </citation>
    <scope>NUCLEOTIDE SEQUENCE</scope>
</reference>
<keyword evidence="10" id="KW-0539">Nucleus</keyword>
<feature type="domain" description="C2H2-type" evidence="13">
    <location>
        <begin position="332"/>
        <end position="359"/>
    </location>
</feature>
<evidence type="ECO:0000256" key="10">
    <source>
        <dbReference type="ARBA" id="ARBA00023242"/>
    </source>
</evidence>
<dbReference type="FunFam" id="3.30.160.60:FF:002343">
    <property type="entry name" value="Zinc finger protein 33A"/>
    <property type="match status" value="2"/>
</dbReference>
<dbReference type="FunFam" id="3.30.160.60:FF:001465">
    <property type="entry name" value="Zinc finger protein 560"/>
    <property type="match status" value="1"/>
</dbReference>
<accession>A0A9N9TCW3</accession>
<evidence type="ECO:0000259" key="13">
    <source>
        <dbReference type="PROSITE" id="PS50157"/>
    </source>
</evidence>
<dbReference type="EMBL" id="OU898284">
    <property type="protein sequence ID" value="CAG9841101.1"/>
    <property type="molecule type" value="Genomic_DNA"/>
</dbReference>
<dbReference type="Proteomes" id="UP001153709">
    <property type="component" value="Chromosome 9"/>
</dbReference>
<dbReference type="InterPro" id="IPR013087">
    <property type="entry name" value="Znf_C2H2_type"/>
</dbReference>
<dbReference type="InterPro" id="IPR036236">
    <property type="entry name" value="Znf_C2H2_sf"/>
</dbReference>
<feature type="domain" description="C2H2-type" evidence="13">
    <location>
        <begin position="472"/>
        <end position="497"/>
    </location>
</feature>
<dbReference type="Gene3D" id="3.30.160.60">
    <property type="entry name" value="Classic Zinc Finger"/>
    <property type="match status" value="6"/>
</dbReference>
<dbReference type="PANTHER" id="PTHR46105">
    <property type="entry name" value="AGAP004733-PA"/>
    <property type="match status" value="1"/>
</dbReference>
<protein>
    <submittedName>
        <fullName evidence="15">Uncharacterized protein</fullName>
    </submittedName>
</protein>
<evidence type="ECO:0000256" key="1">
    <source>
        <dbReference type="ARBA" id="ARBA00004123"/>
    </source>
</evidence>
<evidence type="ECO:0000256" key="12">
    <source>
        <dbReference type="PROSITE-ProRule" id="PRU00309"/>
    </source>
</evidence>
<dbReference type="GO" id="GO:0008270">
    <property type="term" value="F:zinc ion binding"/>
    <property type="evidence" value="ECO:0007669"/>
    <property type="project" value="UniProtKB-KW"/>
</dbReference>
<evidence type="ECO:0000256" key="11">
    <source>
        <dbReference type="PROSITE-ProRule" id="PRU00042"/>
    </source>
</evidence>
<feature type="domain" description="C2H2-type" evidence="13">
    <location>
        <begin position="416"/>
        <end position="443"/>
    </location>
</feature>
<evidence type="ECO:0000256" key="6">
    <source>
        <dbReference type="ARBA" id="ARBA00022833"/>
    </source>
</evidence>
<dbReference type="PROSITE" id="PS50157">
    <property type="entry name" value="ZINC_FINGER_C2H2_2"/>
    <property type="match status" value="6"/>
</dbReference>
<evidence type="ECO:0000256" key="5">
    <source>
        <dbReference type="ARBA" id="ARBA00022771"/>
    </source>
</evidence>
<dbReference type="SUPFAM" id="SSF57667">
    <property type="entry name" value="beta-beta-alpha zinc fingers"/>
    <property type="match status" value="4"/>
</dbReference>
<evidence type="ECO:0000256" key="2">
    <source>
        <dbReference type="ARBA" id="ARBA00006991"/>
    </source>
</evidence>
<dbReference type="GO" id="GO:0000978">
    <property type="term" value="F:RNA polymerase II cis-regulatory region sequence-specific DNA binding"/>
    <property type="evidence" value="ECO:0007669"/>
    <property type="project" value="TreeGrafter"/>
</dbReference>
<feature type="domain" description="C2H2-type" evidence="13">
    <location>
        <begin position="360"/>
        <end position="387"/>
    </location>
</feature>
<keyword evidence="9" id="KW-0804">Transcription</keyword>
<organism evidence="15 16">
    <name type="scientific">Diabrotica balteata</name>
    <name type="common">Banded cucumber beetle</name>
    <dbReference type="NCBI Taxonomy" id="107213"/>
    <lineage>
        <taxon>Eukaryota</taxon>
        <taxon>Metazoa</taxon>
        <taxon>Ecdysozoa</taxon>
        <taxon>Arthropoda</taxon>
        <taxon>Hexapoda</taxon>
        <taxon>Insecta</taxon>
        <taxon>Pterygota</taxon>
        <taxon>Neoptera</taxon>
        <taxon>Endopterygota</taxon>
        <taxon>Coleoptera</taxon>
        <taxon>Polyphaga</taxon>
        <taxon>Cucujiformia</taxon>
        <taxon>Chrysomeloidea</taxon>
        <taxon>Chrysomelidae</taxon>
        <taxon>Galerucinae</taxon>
        <taxon>Diabroticina</taxon>
        <taxon>Diabroticites</taxon>
        <taxon>Diabrotica</taxon>
    </lineage>
</organism>
<dbReference type="InterPro" id="IPR050457">
    <property type="entry name" value="ZnFinger_BTB_dom_contain"/>
</dbReference>
<feature type="domain" description="C2H2-type" evidence="13">
    <location>
        <begin position="444"/>
        <end position="471"/>
    </location>
</feature>
<keyword evidence="4" id="KW-0677">Repeat</keyword>
<dbReference type="SMART" id="SM00355">
    <property type="entry name" value="ZnF_C2H2"/>
    <property type="match status" value="6"/>
</dbReference>
<evidence type="ECO:0000256" key="7">
    <source>
        <dbReference type="ARBA" id="ARBA00023015"/>
    </source>
</evidence>
<keyword evidence="8 12" id="KW-0238">DNA-binding</keyword>
<dbReference type="Pfam" id="PF05485">
    <property type="entry name" value="THAP"/>
    <property type="match status" value="1"/>
</dbReference>
<dbReference type="SUPFAM" id="SSF57716">
    <property type="entry name" value="Glucocorticoid receptor-like (DNA-binding domain)"/>
    <property type="match status" value="1"/>
</dbReference>
<dbReference type="FunFam" id="3.30.160.60:FF:000965">
    <property type="entry name" value="Neurotrophin receptor-interacting factor homolog"/>
    <property type="match status" value="1"/>
</dbReference>
<dbReference type="GO" id="GO:0005634">
    <property type="term" value="C:nucleus"/>
    <property type="evidence" value="ECO:0007669"/>
    <property type="project" value="UniProtKB-SubCell"/>
</dbReference>